<feature type="chain" id="PRO_5046347047" evidence="2">
    <location>
        <begin position="24"/>
        <end position="322"/>
    </location>
</feature>
<dbReference type="RefSeq" id="WP_211550138.1">
    <property type="nucleotide sequence ID" value="NZ_JAGTUF010000015.1"/>
</dbReference>
<protein>
    <submittedName>
        <fullName evidence="3">Uncharacterized protein</fullName>
    </submittedName>
</protein>
<comment type="caution">
    <text evidence="3">The sequence shown here is derived from an EMBL/GenBank/DDBJ whole genome shotgun (WGS) entry which is preliminary data.</text>
</comment>
<dbReference type="EMBL" id="JAGTUF010000015">
    <property type="protein sequence ID" value="MBR9972908.1"/>
    <property type="molecule type" value="Genomic_DNA"/>
</dbReference>
<evidence type="ECO:0000256" key="2">
    <source>
        <dbReference type="SAM" id="SignalP"/>
    </source>
</evidence>
<sequence length="322" mass="35116">MLKKLLATTALCSLILGASPSLAQQNSINGMGDLGQDLDQQQQVFETKTSTLAARLEAEMADAEEKTRAISAIEQQLKSASKRDRLTQQALKSELTEAVAVQLAATYKVVSTYHEILGVAYDNLDAVGTRMRSRRNTEDTAKLSQDLQAYTNKAKLQAEALEKVTLEFERSPDSGTTKALLAAMKTTFTRVYNERESLARRLKNGKNMDALVGKIMHDKSIVAQAAIQTGELKRSIEIAAERLKDTIEYNKASTTIGVMTNAAGGAGKGISTVTSWFDGVSRLIYGDFLDNDSPSSDLEHDILQASGSYGLQEQLNAVKSWR</sequence>
<accession>A0ABS5IGP3</accession>
<feature type="signal peptide" evidence="2">
    <location>
        <begin position="1"/>
        <end position="23"/>
    </location>
</feature>
<gene>
    <name evidence="3" type="ORF">KEC16_14385</name>
</gene>
<organism evidence="3 4">
    <name type="scientific">Magnetospirillum sulfuroxidans</name>
    <dbReference type="NCBI Taxonomy" id="611300"/>
    <lineage>
        <taxon>Bacteria</taxon>
        <taxon>Pseudomonadati</taxon>
        <taxon>Pseudomonadota</taxon>
        <taxon>Alphaproteobacteria</taxon>
        <taxon>Rhodospirillales</taxon>
        <taxon>Rhodospirillaceae</taxon>
        <taxon>Magnetospirillum</taxon>
    </lineage>
</organism>
<dbReference type="Proteomes" id="UP000680714">
    <property type="component" value="Unassembled WGS sequence"/>
</dbReference>
<evidence type="ECO:0000313" key="4">
    <source>
        <dbReference type="Proteomes" id="UP000680714"/>
    </source>
</evidence>
<keyword evidence="2" id="KW-0732">Signal</keyword>
<keyword evidence="4" id="KW-1185">Reference proteome</keyword>
<evidence type="ECO:0000256" key="1">
    <source>
        <dbReference type="SAM" id="Coils"/>
    </source>
</evidence>
<evidence type="ECO:0000313" key="3">
    <source>
        <dbReference type="EMBL" id="MBR9972908.1"/>
    </source>
</evidence>
<proteinExistence type="predicted"/>
<keyword evidence="1" id="KW-0175">Coiled coil</keyword>
<name>A0ABS5IGP3_9PROT</name>
<feature type="coiled-coil region" evidence="1">
    <location>
        <begin position="46"/>
        <end position="83"/>
    </location>
</feature>
<reference evidence="3 4" key="1">
    <citation type="submission" date="2021-04" db="EMBL/GenBank/DDBJ databases">
        <title>Magnetospirillum sulfuroxidans sp. nov., a facultative chemolithoautotrophic sulfur-oxidizing alphaproteobacterium isolated from freshwater sediment and proposals for Paramagetospirillum gen. nov., and Magnetospirillaceae fam. nov.</title>
        <authorList>
            <person name="Koziaeva V."/>
            <person name="Geelhoed J.S."/>
            <person name="Sorokin D.Y."/>
            <person name="Grouzdev D.S."/>
        </authorList>
    </citation>
    <scope>NUCLEOTIDE SEQUENCE [LARGE SCALE GENOMIC DNA]</scope>
    <source>
        <strain evidence="3 4">J10</strain>
    </source>
</reference>